<gene>
    <name evidence="1" type="ORF">L6452_07709</name>
</gene>
<organism evidence="1 2">
    <name type="scientific">Arctium lappa</name>
    <name type="common">Greater burdock</name>
    <name type="synonym">Lappa major</name>
    <dbReference type="NCBI Taxonomy" id="4217"/>
    <lineage>
        <taxon>Eukaryota</taxon>
        <taxon>Viridiplantae</taxon>
        <taxon>Streptophyta</taxon>
        <taxon>Embryophyta</taxon>
        <taxon>Tracheophyta</taxon>
        <taxon>Spermatophyta</taxon>
        <taxon>Magnoliopsida</taxon>
        <taxon>eudicotyledons</taxon>
        <taxon>Gunneridae</taxon>
        <taxon>Pentapetalae</taxon>
        <taxon>asterids</taxon>
        <taxon>campanulids</taxon>
        <taxon>Asterales</taxon>
        <taxon>Asteraceae</taxon>
        <taxon>Carduoideae</taxon>
        <taxon>Cardueae</taxon>
        <taxon>Arctiinae</taxon>
        <taxon>Arctium</taxon>
    </lineage>
</organism>
<reference evidence="1 2" key="2">
    <citation type="journal article" date="2022" name="Mol. Ecol. Resour.">
        <title>The genomes of chicory, endive, great burdock and yacon provide insights into Asteraceae paleo-polyploidization history and plant inulin production.</title>
        <authorList>
            <person name="Fan W."/>
            <person name="Wang S."/>
            <person name="Wang H."/>
            <person name="Wang A."/>
            <person name="Jiang F."/>
            <person name="Liu H."/>
            <person name="Zhao H."/>
            <person name="Xu D."/>
            <person name="Zhang Y."/>
        </authorList>
    </citation>
    <scope>NUCLEOTIDE SEQUENCE [LARGE SCALE GENOMIC DNA]</scope>
    <source>
        <strain evidence="2">cv. Niubang</strain>
    </source>
</reference>
<dbReference type="Proteomes" id="UP001055879">
    <property type="component" value="Linkage Group LG02"/>
</dbReference>
<protein>
    <submittedName>
        <fullName evidence="1">Uncharacterized protein</fullName>
    </submittedName>
</protein>
<dbReference type="EMBL" id="CM042048">
    <property type="protein sequence ID" value="KAI3759700.1"/>
    <property type="molecule type" value="Genomic_DNA"/>
</dbReference>
<evidence type="ECO:0000313" key="2">
    <source>
        <dbReference type="Proteomes" id="UP001055879"/>
    </source>
</evidence>
<evidence type="ECO:0000313" key="1">
    <source>
        <dbReference type="EMBL" id="KAI3759700.1"/>
    </source>
</evidence>
<proteinExistence type="predicted"/>
<comment type="caution">
    <text evidence="1">The sequence shown here is derived from an EMBL/GenBank/DDBJ whole genome shotgun (WGS) entry which is preliminary data.</text>
</comment>
<accession>A0ACB9ELV4</accession>
<reference evidence="2" key="1">
    <citation type="journal article" date="2022" name="Mol. Ecol. Resour.">
        <title>The genomes of chicory, endive, great burdock and yacon provide insights into Asteraceae palaeo-polyploidization history and plant inulin production.</title>
        <authorList>
            <person name="Fan W."/>
            <person name="Wang S."/>
            <person name="Wang H."/>
            <person name="Wang A."/>
            <person name="Jiang F."/>
            <person name="Liu H."/>
            <person name="Zhao H."/>
            <person name="Xu D."/>
            <person name="Zhang Y."/>
        </authorList>
    </citation>
    <scope>NUCLEOTIDE SEQUENCE [LARGE SCALE GENOMIC DNA]</scope>
    <source>
        <strain evidence="2">cv. Niubang</strain>
    </source>
</reference>
<name>A0ACB9ELV4_ARCLA</name>
<sequence>MFSIASSGGDDFIVEDGSSLRMMRKNEFEFNRVNCLVWVLHESARSFSLAIQTLELARNGPELSSAWNGVDVNAWHKRAAYQVAVYALLKAAIEVELFLSHKRCNSPVYEILSSKTLFLGELVEAQLNAKNLNLVQWFRRVELPRIAGLFIPLFKKWSVEYAGRYAKKVGVILAISCCTAVTKLGSGRISCPQFTASIDDALVELRDLSRDLVSVDKLHHLAIKAGFEEDFLSHFGKKVLSSKNIEDVEFWIGLVQKKLSSAFHRESVITANQTFINKVEETSLATLGIFAYLGRETRLYLSEMNIKDIDDEIKDFLSYLECGSLYIYPEFNSLPKYQLFIEVVIDEIGWLDFYAPLKCKFQYDGRSRQHAIQAEKEIILYTVLTVCYDVFSGFAHYSNSSQRPLDSDLLSFLFRSQTLLSNCLEEYWAAYDKSGELMKFAERVASDSSMLLETQPKPIELMKRGIYQAGSRVNKNAFWQQGTKLAGIDSVEFAVGEYGAETKALHERIVRESTKKLISATNVILMGTRLLFIDVGDAFGLLMKQSRGKKITCRERRKLKRTLSDIITLVPVTILMLIPVSAVGHAAILAAINKYIPALIPSPYSSERLNLVRQLKRTKKMKAESWGIEDTDQIRETTRESGEDKSLTVAIPP</sequence>
<keyword evidence="2" id="KW-1185">Reference proteome</keyword>